<keyword evidence="3" id="KW-1185">Reference proteome</keyword>
<evidence type="ECO:0000313" key="2">
    <source>
        <dbReference type="EMBL" id="RAP74755.1"/>
    </source>
</evidence>
<organism evidence="2 3">
    <name type="scientific">Paenibacillus montanisoli</name>
    <dbReference type="NCBI Taxonomy" id="2081970"/>
    <lineage>
        <taxon>Bacteria</taxon>
        <taxon>Bacillati</taxon>
        <taxon>Bacillota</taxon>
        <taxon>Bacilli</taxon>
        <taxon>Bacillales</taxon>
        <taxon>Paenibacillaceae</taxon>
        <taxon>Paenibacillus</taxon>
    </lineage>
</organism>
<feature type="transmembrane region" description="Helical" evidence="1">
    <location>
        <begin position="12"/>
        <end position="37"/>
    </location>
</feature>
<keyword evidence="1" id="KW-0472">Membrane</keyword>
<evidence type="ECO:0000313" key="3">
    <source>
        <dbReference type="Proteomes" id="UP000249260"/>
    </source>
</evidence>
<sequence length="387" mass="41085">MIVLKNERGVALPVVLLTVTVLIIVGMSLLSISANGLKREGYQEKKMQAYYLAKSGANAVAGYIKNHYNYTTFNPGGKVSLVDLNAQLNQDVPLGAGSFKVQVSKVNSTTETLKVVSTGKVNGVQEKATLLLNTTSFKFGKETIFASEAIEGNGNTSIKGNVATNSSLGSSDPISVPDISCFRSDGTIEPDKTKCKEYNANRHYPDAVYPSLASCDNNLISETITADKCYKDTSLNNSDAVTLTISVSGNQDIQVDLTKFNALKGQASLTINVVKADPTKTGKALIYFNTLDTNGGTNFSVTGDANSAVVFFKGKLDAGGHTVFSKVSVYAPNSEILFKGGVDFNGVIIAKKVSLVGHSSADSLNFFAFTESIPQVPAYETGSWGSQ</sequence>
<comment type="caution">
    <text evidence="2">The sequence shown here is derived from an EMBL/GenBank/DDBJ whole genome shotgun (WGS) entry which is preliminary data.</text>
</comment>
<protein>
    <recommendedName>
        <fullName evidence="4">Type 4 fimbrial biogenesis protein PilX N-terminal domain-containing protein</fullName>
    </recommendedName>
</protein>
<dbReference type="Proteomes" id="UP000249260">
    <property type="component" value="Unassembled WGS sequence"/>
</dbReference>
<proteinExistence type="predicted"/>
<reference evidence="2 3" key="1">
    <citation type="submission" date="2018-06" db="EMBL/GenBank/DDBJ databases">
        <title>Paenibacillus montanisoli sp. nov., isolated from mountain area soil.</title>
        <authorList>
            <person name="Wu M."/>
        </authorList>
    </citation>
    <scope>NUCLEOTIDE SEQUENCE [LARGE SCALE GENOMIC DNA]</scope>
    <source>
        <strain evidence="2 3">RA17</strain>
    </source>
</reference>
<keyword evidence="1" id="KW-1133">Transmembrane helix</keyword>
<gene>
    <name evidence="2" type="ORF">DL346_22205</name>
</gene>
<name>A0A328U1J3_9BACL</name>
<dbReference type="AlphaFoldDB" id="A0A328U1J3"/>
<evidence type="ECO:0008006" key="4">
    <source>
        <dbReference type="Google" id="ProtNLM"/>
    </source>
</evidence>
<keyword evidence="1" id="KW-0812">Transmembrane</keyword>
<evidence type="ECO:0000256" key="1">
    <source>
        <dbReference type="SAM" id="Phobius"/>
    </source>
</evidence>
<dbReference type="EMBL" id="QLUW01000004">
    <property type="protein sequence ID" value="RAP74755.1"/>
    <property type="molecule type" value="Genomic_DNA"/>
</dbReference>
<accession>A0A328U1J3</accession>